<keyword evidence="2" id="KW-1185">Reference proteome</keyword>
<evidence type="ECO:0000313" key="1">
    <source>
        <dbReference type="EMBL" id="GEQ85374.1"/>
    </source>
</evidence>
<dbReference type="InterPro" id="IPR022385">
    <property type="entry name" value="Rhs_assc_core"/>
</dbReference>
<sequence>MLIPGRHGNSGDYRYGFTGLEGDEELKGIGNHYSFGDYGYDPRIGRRWNIDPKFKEIAGLSPYSYSLNNPLVYKDPDGELPILPLLLKAGAAGAQICWHRLQWLIILTQMLRM</sequence>
<proteinExistence type="predicted"/>
<dbReference type="Proteomes" id="UP000326994">
    <property type="component" value="Unassembled WGS sequence"/>
</dbReference>
<reference evidence="1 2" key="1">
    <citation type="submission" date="2019-08" db="EMBL/GenBank/DDBJ databases">
        <title>Ulvibacter marinistellae sp. nov., isolated from a starfish, Patiria pectinifera.</title>
        <authorList>
            <person name="Kawano K."/>
            <person name="Ushijima N."/>
            <person name="Kihara M."/>
            <person name="Itoh H."/>
        </authorList>
    </citation>
    <scope>NUCLEOTIDE SEQUENCE [LARGE SCALE GENOMIC DNA]</scope>
    <source>
        <strain evidence="1 2">KK4</strain>
    </source>
</reference>
<evidence type="ECO:0008006" key="3">
    <source>
        <dbReference type="Google" id="ProtNLM"/>
    </source>
</evidence>
<protein>
    <recommendedName>
        <fullName evidence="3">RHS repeat-associated core domain-containing protein</fullName>
    </recommendedName>
</protein>
<dbReference type="OrthoDB" id="2972467at2"/>
<dbReference type="NCBIfam" id="TIGR03696">
    <property type="entry name" value="Rhs_assc_core"/>
    <property type="match status" value="1"/>
</dbReference>
<name>A0A5J4FW61_9FLAO</name>
<evidence type="ECO:0000313" key="2">
    <source>
        <dbReference type="Proteomes" id="UP000326994"/>
    </source>
</evidence>
<gene>
    <name evidence="1" type="ORF">ULMS_08820</name>
</gene>
<comment type="caution">
    <text evidence="1">The sequence shown here is derived from an EMBL/GenBank/DDBJ whole genome shotgun (WGS) entry which is preliminary data.</text>
</comment>
<dbReference type="AlphaFoldDB" id="A0A5J4FW61"/>
<dbReference type="Gene3D" id="2.180.10.10">
    <property type="entry name" value="RHS repeat-associated core"/>
    <property type="match status" value="1"/>
</dbReference>
<dbReference type="EMBL" id="BKCF01000001">
    <property type="protein sequence ID" value="GEQ85374.1"/>
    <property type="molecule type" value="Genomic_DNA"/>
</dbReference>
<organism evidence="1 2">
    <name type="scientific">Patiriisocius marinistellae</name>
    <dbReference type="NCBI Taxonomy" id="2494560"/>
    <lineage>
        <taxon>Bacteria</taxon>
        <taxon>Pseudomonadati</taxon>
        <taxon>Bacteroidota</taxon>
        <taxon>Flavobacteriia</taxon>
        <taxon>Flavobacteriales</taxon>
        <taxon>Flavobacteriaceae</taxon>
        <taxon>Patiriisocius</taxon>
    </lineage>
</organism>
<accession>A0A5J4FW61</accession>